<dbReference type="SUPFAM" id="SSF56436">
    <property type="entry name" value="C-type lectin-like"/>
    <property type="match status" value="1"/>
</dbReference>
<dbReference type="RefSeq" id="WP_190352697.1">
    <property type="nucleotide sequence ID" value="NZ_JACJPY010000094.1"/>
</dbReference>
<dbReference type="Proteomes" id="UP000631421">
    <property type="component" value="Unassembled WGS sequence"/>
</dbReference>
<organism evidence="2 3">
    <name type="scientific">Pseudanabaena cinerea FACHB-1277</name>
    <dbReference type="NCBI Taxonomy" id="2949581"/>
    <lineage>
        <taxon>Bacteria</taxon>
        <taxon>Bacillati</taxon>
        <taxon>Cyanobacteriota</taxon>
        <taxon>Cyanophyceae</taxon>
        <taxon>Pseudanabaenales</taxon>
        <taxon>Pseudanabaenaceae</taxon>
        <taxon>Pseudanabaena</taxon>
        <taxon>Pseudanabaena cinerea</taxon>
    </lineage>
</organism>
<evidence type="ECO:0000313" key="3">
    <source>
        <dbReference type="Proteomes" id="UP000631421"/>
    </source>
</evidence>
<reference evidence="2" key="2">
    <citation type="submission" date="2020-08" db="EMBL/GenBank/DDBJ databases">
        <authorList>
            <person name="Chen M."/>
            <person name="Teng W."/>
            <person name="Zhao L."/>
            <person name="Hu C."/>
            <person name="Zhou Y."/>
            <person name="Han B."/>
            <person name="Song L."/>
            <person name="Shu W."/>
        </authorList>
    </citation>
    <scope>NUCLEOTIDE SEQUENCE</scope>
    <source>
        <strain evidence="2">FACHB-1277</strain>
    </source>
</reference>
<keyword evidence="3" id="KW-1185">Reference proteome</keyword>
<dbReference type="Gene3D" id="3.90.1580.10">
    <property type="entry name" value="paralog of FGE (formylglycine-generating enzyme)"/>
    <property type="match status" value="1"/>
</dbReference>
<dbReference type="InterPro" id="IPR042095">
    <property type="entry name" value="SUMF_sf"/>
</dbReference>
<reference evidence="2" key="1">
    <citation type="journal article" date="2015" name="ISME J.">
        <title>Draft Genome Sequence of Streptomyces incarnatus NRRL8089, which Produces the Nucleoside Antibiotic Sinefungin.</title>
        <authorList>
            <person name="Oshima K."/>
            <person name="Hattori M."/>
            <person name="Shimizu H."/>
            <person name="Fukuda K."/>
            <person name="Nemoto M."/>
            <person name="Inagaki K."/>
            <person name="Tamura T."/>
        </authorList>
    </citation>
    <scope>NUCLEOTIDE SEQUENCE</scope>
    <source>
        <strain evidence="2">FACHB-1277</strain>
    </source>
</reference>
<feature type="domain" description="Sulfatase-modifying factor enzyme-like" evidence="1">
    <location>
        <begin position="20"/>
        <end position="254"/>
    </location>
</feature>
<proteinExistence type="predicted"/>
<accession>A0A926UY49</accession>
<dbReference type="Pfam" id="PF03781">
    <property type="entry name" value="FGE-sulfatase"/>
    <property type="match status" value="1"/>
</dbReference>
<dbReference type="InterPro" id="IPR005532">
    <property type="entry name" value="SUMF_dom"/>
</dbReference>
<name>A0A926UY49_9CYAN</name>
<dbReference type="InterPro" id="IPR016187">
    <property type="entry name" value="CTDL_fold"/>
</dbReference>
<dbReference type="PANTHER" id="PTHR23150">
    <property type="entry name" value="SULFATASE MODIFYING FACTOR 1, 2"/>
    <property type="match status" value="1"/>
</dbReference>
<comment type="caution">
    <text evidence="2">The sequence shown here is derived from an EMBL/GenBank/DDBJ whole genome shotgun (WGS) entry which is preliminary data.</text>
</comment>
<evidence type="ECO:0000259" key="1">
    <source>
        <dbReference type="Pfam" id="PF03781"/>
    </source>
</evidence>
<sequence>MSNLPTVVIAEYLGVDNFLELVRIPEGKFLMGTSYKEKGYATERPQQQVKVSSFYMGKFPVTQKQWQAIANLPQIDHPLNPNVSHFKNELAPVENVSWLDAVEFCRRLRRLTTKNYRLPNEAEWEYACRGGKETRYYFGNEISITVANYDARHQHNCDHPIKYRGQTTTVGTFPCNDFGLYDMHGNVWEWCADPWHEDYLGRPAIASNWELGGDNHYRVLRGGSWDHDAWECRATNRRKDPFINWFNYYGFRVALSIG</sequence>
<dbReference type="EMBL" id="JACJPY010000094">
    <property type="protein sequence ID" value="MBD2152290.1"/>
    <property type="molecule type" value="Genomic_DNA"/>
</dbReference>
<dbReference type="InterPro" id="IPR051043">
    <property type="entry name" value="Sulfatase_Mod_Factor_Kinase"/>
</dbReference>
<protein>
    <submittedName>
        <fullName evidence="2">Formylglycine-generating enzyme family protein</fullName>
    </submittedName>
</protein>
<gene>
    <name evidence="2" type="ORF">H6F44_19525</name>
</gene>
<dbReference type="AlphaFoldDB" id="A0A926UY49"/>
<evidence type="ECO:0000313" key="2">
    <source>
        <dbReference type="EMBL" id="MBD2152290.1"/>
    </source>
</evidence>
<dbReference type="GO" id="GO:0120147">
    <property type="term" value="F:formylglycine-generating oxidase activity"/>
    <property type="evidence" value="ECO:0007669"/>
    <property type="project" value="TreeGrafter"/>
</dbReference>
<dbReference type="PANTHER" id="PTHR23150:SF19">
    <property type="entry name" value="FORMYLGLYCINE-GENERATING ENZYME"/>
    <property type="match status" value="1"/>
</dbReference>